<comment type="caution">
    <text evidence="1">The sequence shown here is derived from an EMBL/GenBank/DDBJ whole genome shotgun (WGS) entry which is preliminary data.</text>
</comment>
<proteinExistence type="predicted"/>
<evidence type="ECO:0000313" key="2">
    <source>
        <dbReference type="Proteomes" id="UP000051841"/>
    </source>
</evidence>
<dbReference type="EMBL" id="JQBL01000033">
    <property type="protein sequence ID" value="KRN47892.1"/>
    <property type="molecule type" value="Genomic_DNA"/>
</dbReference>
<dbReference type="AlphaFoldDB" id="A0A0R2HEX8"/>
<accession>A0A0R2HEX8</accession>
<name>A0A0R2HEX8_9FIRM</name>
<dbReference type="PATRIC" id="fig|1410657.5.peg.1348"/>
<gene>
    <name evidence="1" type="ORF">IV49_GL001304</name>
</gene>
<keyword evidence="2" id="KW-1185">Reference proteome</keyword>
<dbReference type="Proteomes" id="UP000051841">
    <property type="component" value="Unassembled WGS sequence"/>
</dbReference>
<organism evidence="1 2">
    <name type="scientific">Kandleria vitulina DSM 20405</name>
    <dbReference type="NCBI Taxonomy" id="1410657"/>
    <lineage>
        <taxon>Bacteria</taxon>
        <taxon>Bacillati</taxon>
        <taxon>Bacillota</taxon>
        <taxon>Erysipelotrichia</taxon>
        <taxon>Erysipelotrichales</taxon>
        <taxon>Coprobacillaceae</taxon>
        <taxon>Kandleria</taxon>
    </lineage>
</organism>
<evidence type="ECO:0000313" key="1">
    <source>
        <dbReference type="EMBL" id="KRN47892.1"/>
    </source>
</evidence>
<protein>
    <submittedName>
        <fullName evidence="1">Uncharacterized protein</fullName>
    </submittedName>
</protein>
<reference evidence="1 2" key="1">
    <citation type="journal article" date="2015" name="Genome Announc.">
        <title>Expanding the biotechnology potential of lactobacilli through comparative genomics of 213 strains and associated genera.</title>
        <authorList>
            <person name="Sun Z."/>
            <person name="Harris H.M."/>
            <person name="McCann A."/>
            <person name="Guo C."/>
            <person name="Argimon S."/>
            <person name="Zhang W."/>
            <person name="Yang X."/>
            <person name="Jeffery I.B."/>
            <person name="Cooney J.C."/>
            <person name="Kagawa T.F."/>
            <person name="Liu W."/>
            <person name="Song Y."/>
            <person name="Salvetti E."/>
            <person name="Wrobel A."/>
            <person name="Rasinkangas P."/>
            <person name="Parkhill J."/>
            <person name="Rea M.C."/>
            <person name="O'Sullivan O."/>
            <person name="Ritari J."/>
            <person name="Douillard F.P."/>
            <person name="Paul Ross R."/>
            <person name="Yang R."/>
            <person name="Briner A.E."/>
            <person name="Felis G.E."/>
            <person name="de Vos W.M."/>
            <person name="Barrangou R."/>
            <person name="Klaenhammer T.R."/>
            <person name="Caufield P.W."/>
            <person name="Cui Y."/>
            <person name="Zhang H."/>
            <person name="O'Toole P.W."/>
        </authorList>
    </citation>
    <scope>NUCLEOTIDE SEQUENCE [LARGE SCALE GENOMIC DNA]</scope>
    <source>
        <strain evidence="1 2">DSM 20405</strain>
    </source>
</reference>
<sequence length="110" mass="12882">MIYNKSIEGGFFMKNELTLSTSVYCYDTSKKYAMDIYVKLYNTGHVFSYELLNNWIRETIDGKAVMPEEVCELVDRKLSKIVGDHTPRKVKVVTKRNPEHYINVEYTIES</sequence>